<reference evidence="1 2" key="1">
    <citation type="journal article" date="2016" name="Nat. Commun.">
        <title>Thousands of microbial genomes shed light on interconnected biogeochemical processes in an aquifer system.</title>
        <authorList>
            <person name="Anantharaman K."/>
            <person name="Brown C.T."/>
            <person name="Hug L.A."/>
            <person name="Sharon I."/>
            <person name="Castelle C.J."/>
            <person name="Probst A.J."/>
            <person name="Thomas B.C."/>
            <person name="Singh A."/>
            <person name="Wilkins M.J."/>
            <person name="Karaoz U."/>
            <person name="Brodie E.L."/>
            <person name="Williams K.H."/>
            <person name="Hubbard S.S."/>
            <person name="Banfield J.F."/>
        </authorList>
    </citation>
    <scope>NUCLEOTIDE SEQUENCE [LARGE SCALE GENOMIC DNA]</scope>
</reference>
<dbReference type="Proteomes" id="UP000177797">
    <property type="component" value="Unassembled WGS sequence"/>
</dbReference>
<dbReference type="AlphaFoldDB" id="A0A1G2NCU0"/>
<accession>A0A1G2NCU0</accession>
<evidence type="ECO:0000313" key="2">
    <source>
        <dbReference type="Proteomes" id="UP000177797"/>
    </source>
</evidence>
<gene>
    <name evidence="1" type="ORF">A2938_02690</name>
</gene>
<organism evidence="1 2">
    <name type="scientific">Candidatus Taylorbacteria bacterium RIFCSPLOWO2_01_FULL_48_100</name>
    <dbReference type="NCBI Taxonomy" id="1802322"/>
    <lineage>
        <taxon>Bacteria</taxon>
        <taxon>Candidatus Tayloriibacteriota</taxon>
    </lineage>
</organism>
<dbReference type="EMBL" id="MHSA01000021">
    <property type="protein sequence ID" value="OHA33907.1"/>
    <property type="molecule type" value="Genomic_DNA"/>
</dbReference>
<name>A0A1G2NCU0_9BACT</name>
<evidence type="ECO:0000313" key="1">
    <source>
        <dbReference type="EMBL" id="OHA33907.1"/>
    </source>
</evidence>
<protein>
    <submittedName>
        <fullName evidence="1">Uncharacterized protein</fullName>
    </submittedName>
</protein>
<comment type="caution">
    <text evidence="1">The sequence shown here is derived from an EMBL/GenBank/DDBJ whole genome shotgun (WGS) entry which is preliminary data.</text>
</comment>
<proteinExistence type="predicted"/>
<sequence>MIDRLLDSLQITKKYTDSLTKLDGALFMLVPFGGEQSQNYEHANRTAIKCVQNRGGPVPIGTSTYAKGVLYTEITAPQRQLVTKLKTDASAITTYVSEELEKSENGQLGIGATVSVVRKVVALKSAGEKDLLPINLEALAKNHSSLKP</sequence>